<accession>A0A2S5A8H9</accession>
<dbReference type="OrthoDB" id="1366767at2"/>
<comment type="caution">
    <text evidence="1">The sequence shown here is derived from an EMBL/GenBank/DDBJ whole genome shotgun (WGS) entry which is preliminary data.</text>
</comment>
<name>A0A2S5A8H9_9FLAO</name>
<proteinExistence type="predicted"/>
<dbReference type="EMBL" id="PQVG01000006">
    <property type="protein sequence ID" value="POY38814.1"/>
    <property type="molecule type" value="Genomic_DNA"/>
</dbReference>
<gene>
    <name evidence="1" type="ORF">C3L50_11835</name>
</gene>
<dbReference type="AlphaFoldDB" id="A0A2S5A8H9"/>
<protein>
    <submittedName>
        <fullName evidence="1">Uncharacterized protein</fullName>
    </submittedName>
</protein>
<sequence>MKYSLKIIFGKEEVDKFISNIPLTKDELEINVKEFSFETELELIAFKKGINEAIGWQELYLLDND</sequence>
<dbReference type="Proteomes" id="UP000237310">
    <property type="component" value="Unassembled WGS sequence"/>
</dbReference>
<reference evidence="1 2" key="1">
    <citation type="submission" date="2018-01" db="EMBL/GenBank/DDBJ databases">
        <authorList>
            <person name="Gaut B.S."/>
            <person name="Morton B.R."/>
            <person name="Clegg M.T."/>
            <person name="Duvall M.R."/>
        </authorList>
    </citation>
    <scope>NUCLEOTIDE SEQUENCE [LARGE SCALE GENOMIC DNA]</scope>
    <source>
        <strain evidence="1 2">HR-AY</strain>
    </source>
</reference>
<evidence type="ECO:0000313" key="1">
    <source>
        <dbReference type="EMBL" id="POY38814.1"/>
    </source>
</evidence>
<evidence type="ECO:0000313" key="2">
    <source>
        <dbReference type="Proteomes" id="UP000237310"/>
    </source>
</evidence>
<organism evidence="1 2">
    <name type="scientific">Flavobacterium alvei</name>
    <dbReference type="NCBI Taxonomy" id="2080416"/>
    <lineage>
        <taxon>Bacteria</taxon>
        <taxon>Pseudomonadati</taxon>
        <taxon>Bacteroidota</taxon>
        <taxon>Flavobacteriia</taxon>
        <taxon>Flavobacteriales</taxon>
        <taxon>Flavobacteriaceae</taxon>
        <taxon>Flavobacterium</taxon>
    </lineage>
</organism>
<keyword evidence="2" id="KW-1185">Reference proteome</keyword>
<dbReference type="RefSeq" id="WP_103806388.1">
    <property type="nucleotide sequence ID" value="NZ_PQVG01000006.1"/>
</dbReference>